<dbReference type="EMBL" id="CP012528">
    <property type="protein sequence ID" value="ALC49286.1"/>
    <property type="molecule type" value="Genomic_DNA"/>
</dbReference>
<dbReference type="SMR" id="A0A0M5JAQ7"/>
<keyword evidence="3" id="KW-1133">Transmembrane helix</keyword>
<feature type="region of interest" description="Disordered" evidence="2">
    <location>
        <begin position="1599"/>
        <end position="1625"/>
    </location>
</feature>
<keyword evidence="3" id="KW-0812">Transmembrane</keyword>
<dbReference type="OMA" id="QIEKNHD"/>
<feature type="compositionally biased region" description="Low complexity" evidence="2">
    <location>
        <begin position="1901"/>
        <end position="1912"/>
    </location>
</feature>
<feature type="coiled-coil region" evidence="1">
    <location>
        <begin position="1397"/>
        <end position="1445"/>
    </location>
</feature>
<feature type="region of interest" description="Disordered" evidence="2">
    <location>
        <begin position="1699"/>
        <end position="1728"/>
    </location>
</feature>
<feature type="region of interest" description="Disordered" evidence="2">
    <location>
        <begin position="1533"/>
        <end position="1582"/>
    </location>
</feature>
<dbReference type="Proteomes" id="UP000494163">
    <property type="component" value="Chromosome X"/>
</dbReference>
<feature type="compositionally biased region" description="Low complexity" evidence="2">
    <location>
        <begin position="1699"/>
        <end position="1714"/>
    </location>
</feature>
<feature type="transmembrane region" description="Helical" evidence="3">
    <location>
        <begin position="2011"/>
        <end position="2030"/>
    </location>
</feature>
<gene>
    <name evidence="4" type="ORF">Dbus_chrXg1142</name>
</gene>
<feature type="compositionally biased region" description="Low complexity" evidence="2">
    <location>
        <begin position="1922"/>
        <end position="1937"/>
    </location>
</feature>
<dbReference type="PANTHER" id="PTHR15048:SF0">
    <property type="entry name" value="STARCH-BINDING DOMAIN-CONTAINING PROTEIN 1"/>
    <property type="match status" value="1"/>
</dbReference>
<feature type="coiled-coil region" evidence="1">
    <location>
        <begin position="336"/>
        <end position="447"/>
    </location>
</feature>
<feature type="region of interest" description="Disordered" evidence="2">
    <location>
        <begin position="1888"/>
        <end position="1937"/>
    </location>
</feature>
<evidence type="ECO:0000256" key="2">
    <source>
        <dbReference type="SAM" id="MobiDB-lite"/>
    </source>
</evidence>
<feature type="region of interest" description="Disordered" evidence="2">
    <location>
        <begin position="1084"/>
        <end position="1119"/>
    </location>
</feature>
<name>A0A0M5JAQ7_DROBS</name>
<dbReference type="STRING" id="30019.A0A0M5JAQ7"/>
<feature type="coiled-coil region" evidence="1">
    <location>
        <begin position="145"/>
        <end position="190"/>
    </location>
</feature>
<reference evidence="4 5" key="1">
    <citation type="submission" date="2015-08" db="EMBL/GenBank/DDBJ databases">
        <title>Ancestral chromatin configuration constrains chromatin evolution on differentiating sex chromosomes in Drosophila.</title>
        <authorList>
            <person name="Zhou Q."/>
            <person name="Bachtrog D."/>
        </authorList>
    </citation>
    <scope>NUCLEOTIDE SEQUENCE [LARGE SCALE GENOMIC DNA]</scope>
    <source>
        <tissue evidence="4">Whole larvae</tissue>
    </source>
</reference>
<dbReference type="GO" id="GO:0016020">
    <property type="term" value="C:membrane"/>
    <property type="evidence" value="ECO:0007669"/>
    <property type="project" value="TreeGrafter"/>
</dbReference>
<feature type="coiled-coil region" evidence="1">
    <location>
        <begin position="512"/>
        <end position="918"/>
    </location>
</feature>
<evidence type="ECO:0000313" key="5">
    <source>
        <dbReference type="Proteomes" id="UP000494163"/>
    </source>
</evidence>
<evidence type="ECO:0000256" key="3">
    <source>
        <dbReference type="SAM" id="Phobius"/>
    </source>
</evidence>
<feature type="compositionally biased region" description="Low complexity" evidence="2">
    <location>
        <begin position="1742"/>
        <end position="1763"/>
    </location>
</feature>
<keyword evidence="1" id="KW-0175">Coiled coil</keyword>
<feature type="region of interest" description="Disordered" evidence="2">
    <location>
        <begin position="1148"/>
        <end position="1175"/>
    </location>
</feature>
<keyword evidence="3" id="KW-0472">Membrane</keyword>
<feature type="coiled-coil region" evidence="1">
    <location>
        <begin position="219"/>
        <end position="295"/>
    </location>
</feature>
<dbReference type="PANTHER" id="PTHR15048">
    <property type="entry name" value="STARCH-BINDING DOMAIN-CONTAINING PROTEIN 1"/>
    <property type="match status" value="1"/>
</dbReference>
<feature type="compositionally biased region" description="Basic residues" evidence="2">
    <location>
        <begin position="1535"/>
        <end position="1546"/>
    </location>
</feature>
<organism evidence="4 5">
    <name type="scientific">Drosophila busckii</name>
    <name type="common">Fruit fly</name>
    <dbReference type="NCBI Taxonomy" id="30019"/>
    <lineage>
        <taxon>Eukaryota</taxon>
        <taxon>Metazoa</taxon>
        <taxon>Ecdysozoa</taxon>
        <taxon>Arthropoda</taxon>
        <taxon>Hexapoda</taxon>
        <taxon>Insecta</taxon>
        <taxon>Pterygota</taxon>
        <taxon>Neoptera</taxon>
        <taxon>Endopterygota</taxon>
        <taxon>Diptera</taxon>
        <taxon>Brachycera</taxon>
        <taxon>Muscomorpha</taxon>
        <taxon>Ephydroidea</taxon>
        <taxon>Drosophilidae</taxon>
        <taxon>Drosophila</taxon>
    </lineage>
</organism>
<evidence type="ECO:0000256" key="1">
    <source>
        <dbReference type="SAM" id="Coils"/>
    </source>
</evidence>
<feature type="compositionally biased region" description="Polar residues" evidence="2">
    <location>
        <begin position="1085"/>
        <end position="1106"/>
    </location>
</feature>
<feature type="compositionally biased region" description="Pro residues" evidence="2">
    <location>
        <begin position="1891"/>
        <end position="1900"/>
    </location>
</feature>
<feature type="compositionally biased region" description="Low complexity" evidence="2">
    <location>
        <begin position="1154"/>
        <end position="1167"/>
    </location>
</feature>
<evidence type="ECO:0000313" key="4">
    <source>
        <dbReference type="EMBL" id="ALC49286.1"/>
    </source>
</evidence>
<feature type="compositionally biased region" description="Basic and acidic residues" evidence="2">
    <location>
        <begin position="1566"/>
        <end position="1575"/>
    </location>
</feature>
<protein>
    <submittedName>
        <fullName evidence="4">Mud</fullName>
    </submittedName>
</protein>
<keyword evidence="5" id="KW-1185">Reference proteome</keyword>
<sequence length="2049" mass="231779">MDTNGFLLPTDHIYVYTLLLHYTCVKSPSEYFHSICKNMPDHMQRCFAAFFEQTVNRPELTRNRLCQTIASVGNNLPALEPVILVPDSTPPGRLRLRRTSPASPPGGDVLDSSYCQPTPKTQLLEQRTRELLGLRALLETERYEKTMLEEQIHENEHLINSLSRENKVKKEQLAKLKATLQHEHDDKDEENQVPNYVPNEYDNLKRRLLKELSHKDVILADSNEQLQELKAEHTKLMHKLKASEKQVRICMDSISELELRVENVSQEAASKDDEISCLQRDKLELEQCLQETRDELHKGREVLNSSGDLLDSSLSGGGLMNVTPENLASSVIDKQLRERELENLKLQEKLQQLQLEQDAKQAELEQLLAKQKEVQSFLSNLSPMLGGEAQAAQSLQQMEQALQQTFTKLNEQQQQSEAKRLQLQQLVEQLRLNITEVQQQHSSQQSKQLELLQALNAEQQHVDKDLPALLKLFVLQHQQLKQQTKELDKLHAKALGDLGQMRERLVSADVENDAKAKKLQQLHEKMQLLQAQHEDEVQQSETLLKALKAQQLQEQQKFQQELLKESEQKLKEQSNKLKAENEDRVKHYETLIEELNAKQLQGQQQLQQELQVLKESEHELRELSNKLKAENEELNAKQLQGQKELQLVLKESKQKLGKQRNKLQEDNNAKVVHYEALLEDLGSAAREQQAEAKAKVDEAEAASAALQQELEANKQAAKQQAEELQSLKEQLQLAHEQQLEAQLAIEAHHQTIQQLSKELGSGQQKLKQLTAEKQTIEAKLHESELTVDKLQQDAEQRSKAMASLQQTLQQTEEQLPLIQAAVEKELQLSRQQERAAAEKQIASLQESLQRMEAAKQQQLTESEQRELEMAELARAFEDKLQQRAEITSLELKQMEEAKQQAEIATQQLQLQLDALKQQQLTEREQQAQAFEANLQKSADMAGLKLEQMAEAKDAIEAKLQQAELATEELQQQMDALKQHQLAESEQWNKELAELAQDFSEQLKQRAELASLRLEDVQTELEQAQVKLQQQEALVATLQSELEVKQQQQAELTTNAEQLQQQLVAAKQAAELQVEQLQQKSDETKQQLQQQLHEMESKQLSVQQQHKQTLERLAKRDEELERTKSLLDASTKRVEKMAIKLGELQAMLAKKQRGSSTTTSSSSSNSNSEQQAWQERLGKLEKQREANEKKQRELKQALSSVEQQKVQLQLEVGGLNSQIVQQQQKLTQLTQELQLATKQQQQQQQQQDTGLAELQSQLDEKLQQLEQQREEQLERESQYQRNLQALQEQLNESQAKLVEQQQQQQLAAATLPVADLRSRQQLELDCQILQAKYRDAKEEIGNCEQRLRDQRLEMEGKLEKLKAKMTPPPPSPPPPPALPIASAPSLRTLYTTEVNRMKEKQERDAANTKLEMDKLMVQNSKYEEHTRKLSNQIVRLNEKILEQQKQHAMTSTKLRHLQEAAEQANAASAAAAAVSSEEWKPFKRPTAPAAGNMAANLAMEDEEGEVFNNTYLTDLKLGRVPDITMSALLSSTGAAARKKTMGTHYKRPGPPTPSKHGGRLSFGSSEPPREILRETSDNGMAKTPARFKLFGSRFSMGGGGSSSAAGCTQSLPRDERQRSQKRQQQQKLLAGLQRRKLQQRAARYFATSTPRKSRSSYDQSEQALIYASDADAAQVEDAGTPHLCQAELLALTNGQARRLSLKRTASSTSSGSSAAQHRRKRIGGGPRASLCLHGNIFAKNRRQPTQAQLRQQRSQQQRQMRQQRNGCYDRGRQLCDSETDSASSSLSGEPQPRASNVTYALGKATTTNNNYCLQNLNELPVGETLLLGTPDAPTFNVSPSPSHEQLQQQFEDEHVCSWLSGAASELSQDFHFEQLCQQTTSTAPFELQPLVLQPPTPPPPTAAASPAAPQQTSVELTRLPSKSNSNLTGNTSCTTNGSSRKSWTVYSFGHLHTQRLPLISVTPVRQQQPLATLAEQQQRSLSRLSFNELLLLGVIVLLLMLLSYLSHLFGQFTLGASTALGLFVLLSVYCYSSRKPQQQQQQQQQQAASN</sequence>
<feature type="region of interest" description="Disordered" evidence="2">
    <location>
        <begin position="1740"/>
        <end position="1793"/>
    </location>
</feature>
<feature type="compositionally biased region" description="Pro residues" evidence="2">
    <location>
        <begin position="1365"/>
        <end position="1377"/>
    </location>
</feature>
<accession>A0A0M5JAQ7</accession>
<proteinExistence type="predicted"/>
<feature type="region of interest" description="Disordered" evidence="2">
    <location>
        <begin position="1362"/>
        <end position="1381"/>
    </location>
</feature>
<dbReference type="OrthoDB" id="2436455at2759"/>
<feature type="compositionally biased region" description="Basic and acidic residues" evidence="2">
    <location>
        <begin position="1107"/>
        <end position="1119"/>
    </location>
</feature>